<evidence type="ECO:0008006" key="4">
    <source>
        <dbReference type="Google" id="ProtNLM"/>
    </source>
</evidence>
<dbReference type="EMBL" id="BNAT01000029">
    <property type="protein sequence ID" value="GHE46143.1"/>
    <property type="molecule type" value="Genomic_DNA"/>
</dbReference>
<protein>
    <recommendedName>
        <fullName evidence="4">Secreted protein</fullName>
    </recommendedName>
</protein>
<accession>A0A919DHX7</accession>
<keyword evidence="3" id="KW-1185">Reference proteome</keyword>
<sequence length="94" mass="9586">MNRKLAGAVGVIVGGAALMMSTQASAQERPDARPISGNAAVQMASRSDAEPQALLSVAVRAAKVARSVTHHLAGGDVMSPVTVPDVPVDHAFDQ</sequence>
<dbReference type="Proteomes" id="UP000603227">
    <property type="component" value="Unassembled WGS sequence"/>
</dbReference>
<gene>
    <name evidence="2" type="ORF">GCM10017771_66870</name>
</gene>
<reference evidence="2" key="1">
    <citation type="journal article" date="2014" name="Int. J. Syst. Evol. Microbiol.">
        <title>Complete genome sequence of Corynebacterium casei LMG S-19264T (=DSM 44701T), isolated from a smear-ripened cheese.</title>
        <authorList>
            <consortium name="US DOE Joint Genome Institute (JGI-PGF)"/>
            <person name="Walter F."/>
            <person name="Albersmeier A."/>
            <person name="Kalinowski J."/>
            <person name="Ruckert C."/>
        </authorList>
    </citation>
    <scope>NUCLEOTIDE SEQUENCE</scope>
    <source>
        <strain evidence="2">CGMCC 4.7403</strain>
    </source>
</reference>
<dbReference type="AlphaFoldDB" id="A0A919DHX7"/>
<comment type="caution">
    <text evidence="2">The sequence shown here is derived from an EMBL/GenBank/DDBJ whole genome shotgun (WGS) entry which is preliminary data.</text>
</comment>
<evidence type="ECO:0000256" key="1">
    <source>
        <dbReference type="SAM" id="SignalP"/>
    </source>
</evidence>
<reference evidence="2" key="2">
    <citation type="submission" date="2020-09" db="EMBL/GenBank/DDBJ databases">
        <authorList>
            <person name="Sun Q."/>
            <person name="Zhou Y."/>
        </authorList>
    </citation>
    <scope>NUCLEOTIDE SEQUENCE</scope>
    <source>
        <strain evidence="2">CGMCC 4.7403</strain>
    </source>
</reference>
<feature type="signal peptide" evidence="1">
    <location>
        <begin position="1"/>
        <end position="26"/>
    </location>
</feature>
<proteinExistence type="predicted"/>
<keyword evidence="1" id="KW-0732">Signal</keyword>
<name>A0A919DHX7_9ACTN</name>
<organism evidence="2 3">
    <name type="scientific">Streptomyces capitiformicae</name>
    <dbReference type="NCBI Taxonomy" id="2014920"/>
    <lineage>
        <taxon>Bacteria</taxon>
        <taxon>Bacillati</taxon>
        <taxon>Actinomycetota</taxon>
        <taxon>Actinomycetes</taxon>
        <taxon>Kitasatosporales</taxon>
        <taxon>Streptomycetaceae</taxon>
        <taxon>Streptomyces</taxon>
    </lineage>
</organism>
<evidence type="ECO:0000313" key="2">
    <source>
        <dbReference type="EMBL" id="GHE46143.1"/>
    </source>
</evidence>
<feature type="chain" id="PRO_5037572211" description="Secreted protein" evidence="1">
    <location>
        <begin position="27"/>
        <end position="94"/>
    </location>
</feature>
<evidence type="ECO:0000313" key="3">
    <source>
        <dbReference type="Proteomes" id="UP000603227"/>
    </source>
</evidence>